<reference evidence="2" key="1">
    <citation type="submission" date="2024-02" db="UniProtKB">
        <authorList>
            <consortium name="WormBaseParasite"/>
        </authorList>
    </citation>
    <scope>IDENTIFICATION</scope>
</reference>
<sequence>MEYKFFFIANLFLLNEVIKAREALPKECQSLSTEIDKSACKQRYFSFIFVMLGEPVKEEALRHWNISKWILKPCYDLESKPPGLKNWNNSIVTFVDHDWKINLPRAFTHDEILDLEHIDHPESKYDWLYLTKDINSVHDLASVLDIALKQMDEDKFDRQPTVHLLLNALDKQLYYEFGDSLLPFLRESVEKFVSHGAIAKLIFTIDQVLDPYVEGYLKEMRDGSNGYFDYIIDPMTDSVAVAKNYGMCSKNVNADF</sequence>
<name>A0AAF3FLT1_9BILA</name>
<organism evidence="1 2">
    <name type="scientific">Mesorhabditis belari</name>
    <dbReference type="NCBI Taxonomy" id="2138241"/>
    <lineage>
        <taxon>Eukaryota</taxon>
        <taxon>Metazoa</taxon>
        <taxon>Ecdysozoa</taxon>
        <taxon>Nematoda</taxon>
        <taxon>Chromadorea</taxon>
        <taxon>Rhabditida</taxon>
        <taxon>Rhabditina</taxon>
        <taxon>Rhabditomorpha</taxon>
        <taxon>Rhabditoidea</taxon>
        <taxon>Rhabditidae</taxon>
        <taxon>Mesorhabditinae</taxon>
        <taxon>Mesorhabditis</taxon>
    </lineage>
</organism>
<dbReference type="AlphaFoldDB" id="A0AAF3FLT1"/>
<keyword evidence="1" id="KW-1185">Reference proteome</keyword>
<accession>A0AAF3FLT1</accession>
<evidence type="ECO:0000313" key="2">
    <source>
        <dbReference type="WBParaSite" id="MBELARI_LOCUS8105"/>
    </source>
</evidence>
<proteinExistence type="predicted"/>
<protein>
    <submittedName>
        <fullName evidence="2">Uncharacterized protein</fullName>
    </submittedName>
</protein>
<dbReference type="Proteomes" id="UP000887575">
    <property type="component" value="Unassembled WGS sequence"/>
</dbReference>
<dbReference type="WBParaSite" id="MBELARI_LOCUS8105">
    <property type="protein sequence ID" value="MBELARI_LOCUS8105"/>
    <property type="gene ID" value="MBELARI_LOCUS8105"/>
</dbReference>
<evidence type="ECO:0000313" key="1">
    <source>
        <dbReference type="Proteomes" id="UP000887575"/>
    </source>
</evidence>